<gene>
    <name evidence="6" type="ORF">FOKN1_2807</name>
</gene>
<evidence type="ECO:0000313" key="6">
    <source>
        <dbReference type="EMBL" id="BAZ95167.1"/>
    </source>
</evidence>
<dbReference type="SUPFAM" id="SSF52833">
    <property type="entry name" value="Thioredoxin-like"/>
    <property type="match status" value="1"/>
</dbReference>
<sequence>MRCSLLTALAVTLLGVAVLAWGTDGFRAFTDEGARRLAVHTSPRPLPAVTLQDQSGRRFALADLQGRLLAVEFIYVNCPSVCRALGQAFQRVRDALPASVPGRELMLLSISFDPERDHPARLADYAARYHADGEAWRVARVEDPDELQALLHSFGIVVIPDGFGGFEHNAALHLVDRDGRLVRIEDYDRPLAFVERVREWL</sequence>
<evidence type="ECO:0000256" key="1">
    <source>
        <dbReference type="ARBA" id="ARBA00010996"/>
    </source>
</evidence>
<evidence type="ECO:0000256" key="2">
    <source>
        <dbReference type="ARBA" id="ARBA00023008"/>
    </source>
</evidence>
<comment type="similarity">
    <text evidence="1">Belongs to the SCO1/2 family.</text>
</comment>
<dbReference type="GO" id="GO:0046872">
    <property type="term" value="F:metal ion binding"/>
    <property type="evidence" value="ECO:0007669"/>
    <property type="project" value="UniProtKB-KW"/>
</dbReference>
<name>A0A1Z4VU52_9GAMM</name>
<proteinExistence type="inferred from homology"/>
<dbReference type="Gene3D" id="3.40.30.10">
    <property type="entry name" value="Glutaredoxin"/>
    <property type="match status" value="1"/>
</dbReference>
<evidence type="ECO:0000256" key="3">
    <source>
        <dbReference type="PIRSR" id="PIRSR603782-1"/>
    </source>
</evidence>
<keyword evidence="4" id="KW-1015">Disulfide bond</keyword>
<dbReference type="EMBL" id="AP018052">
    <property type="protein sequence ID" value="BAZ95167.1"/>
    <property type="molecule type" value="Genomic_DNA"/>
</dbReference>
<feature type="disulfide bond" description="Redox-active" evidence="4">
    <location>
        <begin position="78"/>
        <end position="82"/>
    </location>
</feature>
<organism evidence="6 7">
    <name type="scientific">Thiohalobacter thiocyanaticus</name>
    <dbReference type="NCBI Taxonomy" id="585455"/>
    <lineage>
        <taxon>Bacteria</taxon>
        <taxon>Pseudomonadati</taxon>
        <taxon>Pseudomonadota</taxon>
        <taxon>Gammaproteobacteria</taxon>
        <taxon>Thiohalobacterales</taxon>
        <taxon>Thiohalobacteraceae</taxon>
        <taxon>Thiohalobacter</taxon>
    </lineage>
</organism>
<feature type="binding site" evidence="3">
    <location>
        <position position="168"/>
    </location>
    <ligand>
        <name>Cu cation</name>
        <dbReference type="ChEBI" id="CHEBI:23378"/>
    </ligand>
</feature>
<protein>
    <submittedName>
        <fullName evidence="6">Electron transport protein SCO1/SenC</fullName>
    </submittedName>
</protein>
<evidence type="ECO:0000256" key="4">
    <source>
        <dbReference type="PIRSR" id="PIRSR603782-2"/>
    </source>
</evidence>
<evidence type="ECO:0000259" key="5">
    <source>
        <dbReference type="PROSITE" id="PS51352"/>
    </source>
</evidence>
<accession>A0A1Z4VU52</accession>
<dbReference type="PANTHER" id="PTHR12151">
    <property type="entry name" value="ELECTRON TRANSPORT PROTIN SCO1/SENC FAMILY MEMBER"/>
    <property type="match status" value="1"/>
</dbReference>
<feature type="binding site" evidence="3">
    <location>
        <position position="78"/>
    </location>
    <ligand>
        <name>Cu cation</name>
        <dbReference type="ChEBI" id="CHEBI:23378"/>
    </ligand>
</feature>
<keyword evidence="7" id="KW-1185">Reference proteome</keyword>
<dbReference type="InterPro" id="IPR003782">
    <property type="entry name" value="SCO1/SenC"/>
</dbReference>
<dbReference type="PROSITE" id="PS51352">
    <property type="entry name" value="THIOREDOXIN_2"/>
    <property type="match status" value="1"/>
</dbReference>
<dbReference type="InterPro" id="IPR013766">
    <property type="entry name" value="Thioredoxin_domain"/>
</dbReference>
<dbReference type="OrthoDB" id="8550465at2"/>
<feature type="domain" description="Thioredoxin" evidence="5">
    <location>
        <begin position="40"/>
        <end position="201"/>
    </location>
</feature>
<reference evidence="6 7" key="1">
    <citation type="submission" date="2017-05" db="EMBL/GenBank/DDBJ databases">
        <title>Thiocyanate degradation by Thiohalobacter thiocyanaticus FOKN1.</title>
        <authorList>
            <person name="Oshiki M."/>
            <person name="Fukushima T."/>
            <person name="Kawano S."/>
            <person name="Nakagawa J."/>
        </authorList>
    </citation>
    <scope>NUCLEOTIDE SEQUENCE [LARGE SCALE GENOMIC DNA]</scope>
    <source>
        <strain evidence="6 7">FOKN1</strain>
    </source>
</reference>
<dbReference type="PANTHER" id="PTHR12151:SF25">
    <property type="entry name" value="LINALOOL DEHYDRATASE_ISOMERASE DOMAIN-CONTAINING PROTEIN"/>
    <property type="match status" value="1"/>
</dbReference>
<dbReference type="RefSeq" id="WP_096367178.1">
    <property type="nucleotide sequence ID" value="NZ_AP018052.1"/>
</dbReference>
<evidence type="ECO:0000313" key="7">
    <source>
        <dbReference type="Proteomes" id="UP000218765"/>
    </source>
</evidence>
<dbReference type="InterPro" id="IPR036249">
    <property type="entry name" value="Thioredoxin-like_sf"/>
</dbReference>
<feature type="binding site" evidence="3">
    <location>
        <position position="82"/>
    </location>
    <ligand>
        <name>Cu cation</name>
        <dbReference type="ChEBI" id="CHEBI:23378"/>
    </ligand>
</feature>
<dbReference type="Pfam" id="PF02630">
    <property type="entry name" value="SCO1-SenC"/>
    <property type="match status" value="1"/>
</dbReference>
<dbReference type="AlphaFoldDB" id="A0A1Z4VU52"/>
<dbReference type="Proteomes" id="UP000218765">
    <property type="component" value="Chromosome"/>
</dbReference>
<keyword evidence="3" id="KW-0479">Metal-binding</keyword>
<keyword evidence="2 3" id="KW-0186">Copper</keyword>
<dbReference type="CDD" id="cd02968">
    <property type="entry name" value="SCO"/>
    <property type="match status" value="1"/>
</dbReference>
<dbReference type="KEGG" id="ttc:FOKN1_2807"/>